<name>A0A381UJ83_9ZZZZ</name>
<gene>
    <name evidence="1" type="ORF">METZ01_LOCUS81063</name>
</gene>
<protein>
    <recommendedName>
        <fullName evidence="2">Phosphoribosyl-AMP cyclohydrolase</fullName>
    </recommendedName>
</protein>
<dbReference type="InterPro" id="IPR032710">
    <property type="entry name" value="NTF2-like_dom_sf"/>
</dbReference>
<reference evidence="1" key="1">
    <citation type="submission" date="2018-05" db="EMBL/GenBank/DDBJ databases">
        <authorList>
            <person name="Lanie J.A."/>
            <person name="Ng W.-L."/>
            <person name="Kazmierczak K.M."/>
            <person name="Andrzejewski T.M."/>
            <person name="Davidsen T.M."/>
            <person name="Wayne K.J."/>
            <person name="Tettelin H."/>
            <person name="Glass J.I."/>
            <person name="Rusch D."/>
            <person name="Podicherti R."/>
            <person name="Tsui H.-C.T."/>
            <person name="Winkler M.E."/>
        </authorList>
    </citation>
    <scope>NUCLEOTIDE SEQUENCE</scope>
</reference>
<sequence>MASLQQFRNTKEMALSYFIGGEDAVCKEDDGFAKTPWIDIKFENNNIILDNKRAIAMGNYYFKSNNSDIIKAEYTFGYKLVNGKLKIDLHHSSLPYSSDS</sequence>
<dbReference type="AlphaFoldDB" id="A0A381UJ83"/>
<accession>A0A381UJ83</accession>
<organism evidence="1">
    <name type="scientific">marine metagenome</name>
    <dbReference type="NCBI Taxonomy" id="408172"/>
    <lineage>
        <taxon>unclassified sequences</taxon>
        <taxon>metagenomes</taxon>
        <taxon>ecological metagenomes</taxon>
    </lineage>
</organism>
<evidence type="ECO:0000313" key="1">
    <source>
        <dbReference type="EMBL" id="SVA28209.1"/>
    </source>
</evidence>
<dbReference type="EMBL" id="UINC01006551">
    <property type="protein sequence ID" value="SVA28209.1"/>
    <property type="molecule type" value="Genomic_DNA"/>
</dbReference>
<proteinExistence type="predicted"/>
<evidence type="ECO:0008006" key="2">
    <source>
        <dbReference type="Google" id="ProtNLM"/>
    </source>
</evidence>
<dbReference type="Gene3D" id="3.10.450.50">
    <property type="match status" value="1"/>
</dbReference>
<dbReference type="SUPFAM" id="SSF54427">
    <property type="entry name" value="NTF2-like"/>
    <property type="match status" value="1"/>
</dbReference>